<sequence>MPKVEEGPIVVLVEKLPSGEIVELPLGTACDCKTGKQINGTPPTGFPTEDVELLPIRTLKYDLHHIRDTTEKEQTLEMGLSLVLQTLIGLSITIGSVSYKSKYNSKLDVEHLQVYYYREDRVKRLLPSEAVRNKITEAYPNIGTTATHVITEVYEGIHLVANVYIKTSKSSKMVNKTASGLGALIIGPISAGIEAGLKAVLDKAPNSVTIDIEVDGNVTFESEIKTAQQLFAEIKKLDNLPSGVMKPLKYFAVPVTQFLNLEAVPEIDVIPDFFLHPLNQMMANIKDYRNPEDEAENEEDRKSSHFIKRIEQADFKLKIILEDVRNPLTSVIIPIQEGYNSLATTLYSSGKGLVEGIQTGVTKEHEITALLADYKNRFDLKRLNSEVEDYIRQGKRQLALINADDVDQFTKANFLGSLSSLRSLLAEERPSFHVELQTMEDINNPPPNGLFLAAYNLSAKMGVYIVTPNASTEFSLKIVANSENNYTCTGYTEIMTALAILTAAAGVVGGPASRFYQALASMRDLALPLKEAELNLQFLNFLIECLEKYGNVKMFATFLSLKSHVLEIGENEPNTIIICLPVSSFLSLVEATEAFKRLNEKLRANGTYSFVVGTFDLELDDAPLLLLFRAGQLVATCLDWLDFLRLEDILEKEVHDFDTLNANTSTFYPTKTKFHKEIRKLFQFSLFQKPTIVHHPKVLDLVRPDEMTKIRTAIEICTAYLSIENREERMVTSLTVKLLEAVPSFTSHLEAISWSASQKGFLNPSIFGEINRPVIRSIYLDLLFTSSNLLTKLGAFVHTLDFSIQTYNAAGGQGADHFVDLNKMVNEENQLNDFVSIDPGLVAELKAILTTPDFDKVTEALTKVEDLILHPKFVDEEGPNVGVTHLQSILSILPPIQPEDDTDIPPEEDAKRMMRWKESSEDMFHKIVTTFVKAVEWGGVIGEIEDFLAKRLILKIVDALSKIQYPTWHQTISKQFRELASIQDYDKLVEIVEGLNGLQLVKDAEHHFIWSNPPFGRMILDALEFDIEKYSLDFFNAVVQIKGDDPNEPEYKSLPPYIPIKIARILRAHLYKNEDGAKLPRKAWMSLEQRRRWRGPVFPTKMKTMVTKG</sequence>
<gene>
    <name evidence="1" type="ORF">Fcan01_11014</name>
</gene>
<dbReference type="EMBL" id="LNIX01000005">
    <property type="protein sequence ID" value="OXA54879.1"/>
    <property type="molecule type" value="Genomic_DNA"/>
</dbReference>
<name>A0A226EBT2_FOLCA</name>
<dbReference type="Proteomes" id="UP000198287">
    <property type="component" value="Unassembled WGS sequence"/>
</dbReference>
<accession>A0A226EBT2</accession>
<organism evidence="1 2">
    <name type="scientific">Folsomia candida</name>
    <name type="common">Springtail</name>
    <dbReference type="NCBI Taxonomy" id="158441"/>
    <lineage>
        <taxon>Eukaryota</taxon>
        <taxon>Metazoa</taxon>
        <taxon>Ecdysozoa</taxon>
        <taxon>Arthropoda</taxon>
        <taxon>Hexapoda</taxon>
        <taxon>Collembola</taxon>
        <taxon>Entomobryomorpha</taxon>
        <taxon>Isotomoidea</taxon>
        <taxon>Isotomidae</taxon>
        <taxon>Proisotominae</taxon>
        <taxon>Folsomia</taxon>
    </lineage>
</organism>
<dbReference type="AlphaFoldDB" id="A0A226EBT2"/>
<evidence type="ECO:0000313" key="1">
    <source>
        <dbReference type="EMBL" id="OXA54879.1"/>
    </source>
</evidence>
<comment type="caution">
    <text evidence="1">The sequence shown here is derived from an EMBL/GenBank/DDBJ whole genome shotgun (WGS) entry which is preliminary data.</text>
</comment>
<protein>
    <submittedName>
        <fullName evidence="1">Uncharacterized protein</fullName>
    </submittedName>
</protein>
<reference evidence="1 2" key="1">
    <citation type="submission" date="2015-12" db="EMBL/GenBank/DDBJ databases">
        <title>The genome of Folsomia candida.</title>
        <authorList>
            <person name="Faddeeva A."/>
            <person name="Derks M.F."/>
            <person name="Anvar Y."/>
            <person name="Smit S."/>
            <person name="Van Straalen N."/>
            <person name="Roelofs D."/>
        </authorList>
    </citation>
    <scope>NUCLEOTIDE SEQUENCE [LARGE SCALE GENOMIC DNA]</scope>
    <source>
        <strain evidence="1 2">VU population</strain>
        <tissue evidence="1">Whole body</tissue>
    </source>
</reference>
<evidence type="ECO:0000313" key="2">
    <source>
        <dbReference type="Proteomes" id="UP000198287"/>
    </source>
</evidence>
<proteinExistence type="predicted"/>
<keyword evidence="2" id="KW-1185">Reference proteome</keyword>